<organism evidence="3 4">
    <name type="scientific">Hebeloma cylindrosporum</name>
    <dbReference type="NCBI Taxonomy" id="76867"/>
    <lineage>
        <taxon>Eukaryota</taxon>
        <taxon>Fungi</taxon>
        <taxon>Dikarya</taxon>
        <taxon>Basidiomycota</taxon>
        <taxon>Agaricomycotina</taxon>
        <taxon>Agaricomycetes</taxon>
        <taxon>Agaricomycetidae</taxon>
        <taxon>Agaricales</taxon>
        <taxon>Agaricineae</taxon>
        <taxon>Hymenogastraceae</taxon>
        <taxon>Hebeloma</taxon>
    </lineage>
</organism>
<dbReference type="InterPro" id="IPR019261">
    <property type="entry name" value="PARG_cat_microbial"/>
</dbReference>
<dbReference type="HOGENOM" id="CLU_024412_4_0_1"/>
<dbReference type="PIRSF" id="PIRSF014899">
    <property type="entry name" value="UCP014899"/>
    <property type="match status" value="1"/>
</dbReference>
<dbReference type="Pfam" id="PF10021">
    <property type="entry name" value="PARG_cat_microb"/>
    <property type="match status" value="1"/>
</dbReference>
<gene>
    <name evidence="3" type="ORF">M413DRAFT_448911</name>
</gene>
<evidence type="ECO:0000313" key="3">
    <source>
        <dbReference type="EMBL" id="KIM36778.1"/>
    </source>
</evidence>
<protein>
    <recommendedName>
        <fullName evidence="2">Microbial-type PARG catalytic domain-containing protein</fullName>
    </recommendedName>
</protein>
<evidence type="ECO:0000259" key="2">
    <source>
        <dbReference type="Pfam" id="PF10021"/>
    </source>
</evidence>
<accession>A0A0C2XFT5</accession>
<feature type="compositionally biased region" description="Low complexity" evidence="1">
    <location>
        <begin position="16"/>
        <end position="27"/>
    </location>
</feature>
<reference evidence="4" key="2">
    <citation type="submission" date="2015-01" db="EMBL/GenBank/DDBJ databases">
        <title>Evolutionary Origins and Diversification of the Mycorrhizal Mutualists.</title>
        <authorList>
            <consortium name="DOE Joint Genome Institute"/>
            <consortium name="Mycorrhizal Genomics Consortium"/>
            <person name="Kohler A."/>
            <person name="Kuo A."/>
            <person name="Nagy L.G."/>
            <person name="Floudas D."/>
            <person name="Copeland A."/>
            <person name="Barry K.W."/>
            <person name="Cichocki N."/>
            <person name="Veneault-Fourrey C."/>
            <person name="LaButti K."/>
            <person name="Lindquist E.A."/>
            <person name="Lipzen A."/>
            <person name="Lundell T."/>
            <person name="Morin E."/>
            <person name="Murat C."/>
            <person name="Riley R."/>
            <person name="Ohm R."/>
            <person name="Sun H."/>
            <person name="Tunlid A."/>
            <person name="Henrissat B."/>
            <person name="Grigoriev I.V."/>
            <person name="Hibbett D.S."/>
            <person name="Martin F."/>
        </authorList>
    </citation>
    <scope>NUCLEOTIDE SEQUENCE [LARGE SCALE GENOMIC DNA]</scope>
    <source>
        <strain evidence="4">h7</strain>
    </source>
</reference>
<dbReference type="PANTHER" id="PTHR35596">
    <property type="entry name" value="DUF2263 DOMAIN-CONTAINING PROTEIN"/>
    <property type="match status" value="1"/>
</dbReference>
<dbReference type="SUPFAM" id="SSF52949">
    <property type="entry name" value="Macro domain-like"/>
    <property type="match status" value="1"/>
</dbReference>
<proteinExistence type="predicted"/>
<keyword evidence="4" id="KW-1185">Reference proteome</keyword>
<dbReference type="AlphaFoldDB" id="A0A0C2XFT5"/>
<dbReference type="EMBL" id="KN831802">
    <property type="protein sequence ID" value="KIM36778.1"/>
    <property type="molecule type" value="Genomic_DNA"/>
</dbReference>
<evidence type="ECO:0000313" key="4">
    <source>
        <dbReference type="Proteomes" id="UP000053424"/>
    </source>
</evidence>
<dbReference type="OrthoDB" id="9985428at2759"/>
<reference evidence="3 4" key="1">
    <citation type="submission" date="2014-04" db="EMBL/GenBank/DDBJ databases">
        <authorList>
            <consortium name="DOE Joint Genome Institute"/>
            <person name="Kuo A."/>
            <person name="Gay G."/>
            <person name="Dore J."/>
            <person name="Kohler A."/>
            <person name="Nagy L.G."/>
            <person name="Floudas D."/>
            <person name="Copeland A."/>
            <person name="Barry K.W."/>
            <person name="Cichocki N."/>
            <person name="Veneault-Fourrey C."/>
            <person name="LaButti K."/>
            <person name="Lindquist E.A."/>
            <person name="Lipzen A."/>
            <person name="Lundell T."/>
            <person name="Morin E."/>
            <person name="Murat C."/>
            <person name="Sun H."/>
            <person name="Tunlid A."/>
            <person name="Henrissat B."/>
            <person name="Grigoriev I.V."/>
            <person name="Hibbett D.S."/>
            <person name="Martin F."/>
            <person name="Nordberg H.P."/>
            <person name="Cantor M.N."/>
            <person name="Hua S.X."/>
        </authorList>
    </citation>
    <scope>NUCLEOTIDE SEQUENCE [LARGE SCALE GENOMIC DNA]</scope>
    <source>
        <strain evidence="4">h7</strain>
    </source>
</reference>
<feature type="domain" description="Microbial-type PARG catalytic" evidence="2">
    <location>
        <begin position="40"/>
        <end position="202"/>
    </location>
</feature>
<dbReference type="InterPro" id="IPR043472">
    <property type="entry name" value="Macro_dom-like"/>
</dbReference>
<name>A0A0C2XFT5_HEBCY</name>
<evidence type="ECO:0000256" key="1">
    <source>
        <dbReference type="SAM" id="MobiDB-lite"/>
    </source>
</evidence>
<dbReference type="Proteomes" id="UP000053424">
    <property type="component" value="Unassembled WGS sequence"/>
</dbReference>
<dbReference type="Gene3D" id="3.40.220.10">
    <property type="entry name" value="Leucine Aminopeptidase, subunit E, domain 1"/>
    <property type="match status" value="1"/>
</dbReference>
<dbReference type="PANTHER" id="PTHR35596:SF1">
    <property type="entry name" value="MICROBIAL-TYPE PARG CATALYTIC DOMAIN-CONTAINING PROTEIN"/>
    <property type="match status" value="1"/>
</dbReference>
<dbReference type="STRING" id="686832.A0A0C2XFT5"/>
<dbReference type="InterPro" id="IPR012664">
    <property type="entry name" value="CHP02452"/>
</dbReference>
<sequence>MPRRNSRQSGPGQDGTSTKSEPSPSSSRRAGGKESLMDIAASTLERLKKGSYRANDVDYDLSKAIKAMEENTKFYAADSDLSNWHSPAAVPASKENETRAEVKITVTECSTLVGARTLRDTLISAEGDAKIGVLNFASAKHPGGGFLTGAQAQEESIARSSTIYPSLISPQGQDFYRPHKKDPKKGYYSHAMIYSPHVLLIRADKGDWLSPVEVEMVTSCAVNAGVVRRYLREKRSQDESDLDAAMKERMARVLYLFEKQGVRNLVLGSFGTGVFRNRVELVAGIWKELLVGNDARFEHSFDRVEFSILGNATYNTFKTTFAIDRAELQGRALRVLGKAEDTYSGTHVHNSVVT</sequence>
<feature type="region of interest" description="Disordered" evidence="1">
    <location>
        <begin position="1"/>
        <end position="38"/>
    </location>
</feature>
<dbReference type="NCBIfam" id="TIGR02452">
    <property type="entry name" value="TIGR02452 family protein"/>
    <property type="match status" value="1"/>
</dbReference>